<gene>
    <name evidence="1" type="ORF">FC756_13405</name>
</gene>
<protein>
    <submittedName>
        <fullName evidence="1">Uncharacterized protein</fullName>
    </submittedName>
</protein>
<evidence type="ECO:0000313" key="1">
    <source>
        <dbReference type="EMBL" id="TKI67226.1"/>
    </source>
</evidence>
<accession>A0A4U2YZH8</accession>
<name>A0A4U2YZH8_9BACI</name>
<sequence length="139" mass="16341">MSEQRFFMNEDEVLQVITRINEYASQELWMDFDVALSNGWDLTIIGRLDNTTKKVNIEINFEQVHFVSLPFGWKTDTSYPVIRLATEEEIENLTDKFEVDKGNYIFKFIAEGFDSEKYYFVGAKKISCLLLDKQTNELK</sequence>
<evidence type="ECO:0000313" key="2">
    <source>
        <dbReference type="Proteomes" id="UP000308744"/>
    </source>
</evidence>
<reference evidence="1 2" key="1">
    <citation type="submission" date="2019-04" db="EMBL/GenBank/DDBJ databases">
        <title>Lysinibacillus genome sequencing.</title>
        <authorList>
            <person name="Dunlap C."/>
        </authorList>
    </citation>
    <scope>NUCLEOTIDE SEQUENCE [LARGE SCALE GENOMIC DNA]</scope>
    <source>
        <strain evidence="1 2">CCTCC AB 2010389</strain>
    </source>
</reference>
<organism evidence="1 2">
    <name type="scientific">Lysinibacillus mangiferihumi</name>
    <dbReference type="NCBI Taxonomy" id="1130819"/>
    <lineage>
        <taxon>Bacteria</taxon>
        <taxon>Bacillati</taxon>
        <taxon>Bacillota</taxon>
        <taxon>Bacilli</taxon>
        <taxon>Bacillales</taxon>
        <taxon>Bacillaceae</taxon>
        <taxon>Lysinibacillus</taxon>
    </lineage>
</organism>
<comment type="caution">
    <text evidence="1">The sequence shown here is derived from an EMBL/GenBank/DDBJ whole genome shotgun (WGS) entry which is preliminary data.</text>
</comment>
<dbReference type="RefSeq" id="WP_107897810.1">
    <property type="nucleotide sequence ID" value="NZ_PYWM01000062.1"/>
</dbReference>
<dbReference type="AlphaFoldDB" id="A0A4U2YZH8"/>
<dbReference type="EMBL" id="SZPU01000051">
    <property type="protein sequence ID" value="TKI67226.1"/>
    <property type="molecule type" value="Genomic_DNA"/>
</dbReference>
<proteinExistence type="predicted"/>
<dbReference type="Proteomes" id="UP000308744">
    <property type="component" value="Unassembled WGS sequence"/>
</dbReference>
<keyword evidence="2" id="KW-1185">Reference proteome</keyword>